<evidence type="ECO:0008006" key="4">
    <source>
        <dbReference type="Google" id="ProtNLM"/>
    </source>
</evidence>
<feature type="compositionally biased region" description="Polar residues" evidence="1">
    <location>
        <begin position="21"/>
        <end position="46"/>
    </location>
</feature>
<evidence type="ECO:0000313" key="3">
    <source>
        <dbReference type="Proteomes" id="UP001215712"/>
    </source>
</evidence>
<gene>
    <name evidence="2" type="ORF">N7493_007097</name>
</gene>
<proteinExistence type="predicted"/>
<dbReference type="Gene3D" id="6.10.280.230">
    <property type="match status" value="1"/>
</dbReference>
<evidence type="ECO:0000313" key="2">
    <source>
        <dbReference type="EMBL" id="KAJ5719519.1"/>
    </source>
</evidence>
<reference evidence="2" key="1">
    <citation type="journal article" date="2023" name="IMA Fungus">
        <title>Comparative genomic study of the Penicillium genus elucidates a diverse pangenome and 15 lateral gene transfer events.</title>
        <authorList>
            <person name="Petersen C."/>
            <person name="Sorensen T."/>
            <person name="Nielsen M.R."/>
            <person name="Sondergaard T.E."/>
            <person name="Sorensen J.L."/>
            <person name="Fitzpatrick D.A."/>
            <person name="Frisvad J.C."/>
            <person name="Nielsen K.L."/>
        </authorList>
    </citation>
    <scope>NUCLEOTIDE SEQUENCE</scope>
    <source>
        <strain evidence="2">IBT 17514</strain>
    </source>
</reference>
<dbReference type="EMBL" id="JAQJAN010000010">
    <property type="protein sequence ID" value="KAJ5719519.1"/>
    <property type="molecule type" value="Genomic_DNA"/>
</dbReference>
<organism evidence="2 3">
    <name type="scientific">Penicillium malachiteum</name>
    <dbReference type="NCBI Taxonomy" id="1324776"/>
    <lineage>
        <taxon>Eukaryota</taxon>
        <taxon>Fungi</taxon>
        <taxon>Dikarya</taxon>
        <taxon>Ascomycota</taxon>
        <taxon>Pezizomycotina</taxon>
        <taxon>Eurotiomycetes</taxon>
        <taxon>Eurotiomycetidae</taxon>
        <taxon>Eurotiales</taxon>
        <taxon>Aspergillaceae</taxon>
        <taxon>Penicillium</taxon>
    </lineage>
</organism>
<feature type="region of interest" description="Disordered" evidence="1">
    <location>
        <begin position="1"/>
        <end position="48"/>
    </location>
</feature>
<dbReference type="AlphaFoldDB" id="A0AAD6HIN7"/>
<sequence length="326" mass="35892">MSDGVCGPSNALQDLRKNASVDRTLQQDRLTARQPQGQGFRSQTPQDGILDPEFAAFEAGYDHTLLPPPEYAAHHSAHHSAQYHAPAQRPVAAPPSANWANDFQRLNIAGPAQPQMQGPPIAQAQPQAQGGWHEEFMRQQTRSQQASAHLQNPQITNRGYQPTFGPRANYPMGNPFALQRQASQAAPVNQTAPVQQYDEAAFAAAFDKAQADMESQETETAQSTEQQLNEEELAKMPETPLTDEHFESVAPVHEQRIGSDNIPGGSQNTVHSADALAHTAGELLEGISHEQSDKFQQSNFLALMRRIRDREVEVQGDEFREVGHNT</sequence>
<comment type="caution">
    <text evidence="2">The sequence shown here is derived from an EMBL/GenBank/DDBJ whole genome shotgun (WGS) entry which is preliminary data.</text>
</comment>
<keyword evidence="3" id="KW-1185">Reference proteome</keyword>
<evidence type="ECO:0000256" key="1">
    <source>
        <dbReference type="SAM" id="MobiDB-lite"/>
    </source>
</evidence>
<dbReference type="Proteomes" id="UP001215712">
    <property type="component" value="Unassembled WGS sequence"/>
</dbReference>
<name>A0AAD6HIN7_9EURO</name>
<reference evidence="2" key="2">
    <citation type="submission" date="2023-01" db="EMBL/GenBank/DDBJ databases">
        <authorList>
            <person name="Petersen C."/>
        </authorList>
    </citation>
    <scope>NUCLEOTIDE SEQUENCE</scope>
    <source>
        <strain evidence="2">IBT 17514</strain>
    </source>
</reference>
<accession>A0AAD6HIN7</accession>
<protein>
    <recommendedName>
        <fullName evidence="4">Peroxin 20</fullName>
    </recommendedName>
</protein>